<feature type="transmembrane region" description="Helical" evidence="9">
    <location>
        <begin position="118"/>
        <end position="139"/>
    </location>
</feature>
<feature type="transmembrane region" description="Helical" evidence="9">
    <location>
        <begin position="371"/>
        <end position="393"/>
    </location>
</feature>
<dbReference type="EMBL" id="JBHSIS010000022">
    <property type="protein sequence ID" value="MFC4858371.1"/>
    <property type="molecule type" value="Genomic_DNA"/>
</dbReference>
<keyword evidence="5 9" id="KW-0812">Transmembrane</keyword>
<sequence length="533" mass="56189">MTEVLPPTPSAAGGTGSEKLDRRILTIGSVVVLGAVMAMLDITVVNVALDHLIGEFNTTLNTIQWVATGYTLALATVIPLSGWAADRFGTKRIYLTAVFLFMVGSALAGMAWSVESLILFRVLQGLGGGMLMPLGMTILTKAAGPERVGRVMSVIGVPMLLGPIIGPILGGWLVDDVSWRWIFFINVPVGILTLLLGIRILDKDEPRPTEKLDVLGLLLLSPGLAALIYGLAQVPAHEGVGHPEVYLPAGIGAVLVATFIWHASRTEGALIDLKLFRDRGFGVAAITMVLFTVAFFGAMLLFPLYFQQVRGEGALSAGLLLAPQGIGAMLMMPIAGLVVDRIGSARIAQLGIIVIVGGMVLFTQLEGDTSYWAIGTALFVLGLGMGMTMMPIMSAALKTLRQKDVARASTSLNIIQQVAASIGTALLSVLLFNEVKDRLAPLAAGAPAGAAPDATTSISDLPEPVRTQLADLMSEAYSSTFVWALVLLAVAFIPALFLPRGKTAPAAREEPEDVLPEDAEAPPVIDEPAGDRR</sequence>
<evidence type="ECO:0000313" key="11">
    <source>
        <dbReference type="EMBL" id="MFC4858371.1"/>
    </source>
</evidence>
<evidence type="ECO:0000313" key="12">
    <source>
        <dbReference type="Proteomes" id="UP001595859"/>
    </source>
</evidence>
<evidence type="ECO:0000256" key="4">
    <source>
        <dbReference type="ARBA" id="ARBA00022475"/>
    </source>
</evidence>
<gene>
    <name evidence="11" type="ORF">ACFPCV_33155</name>
</gene>
<feature type="transmembrane region" description="Helical" evidence="9">
    <location>
        <begin position="318"/>
        <end position="339"/>
    </location>
</feature>
<feature type="transmembrane region" description="Helical" evidence="9">
    <location>
        <begin position="414"/>
        <end position="432"/>
    </location>
</feature>
<feature type="transmembrane region" description="Helical" evidence="9">
    <location>
        <begin position="212"/>
        <end position="233"/>
    </location>
</feature>
<dbReference type="InterPro" id="IPR004638">
    <property type="entry name" value="EmrB-like"/>
</dbReference>
<feature type="transmembrane region" description="Helical" evidence="9">
    <location>
        <begin position="283"/>
        <end position="306"/>
    </location>
</feature>
<dbReference type="Gene3D" id="1.20.1250.20">
    <property type="entry name" value="MFS general substrate transporter like domains"/>
    <property type="match status" value="1"/>
</dbReference>
<dbReference type="CDD" id="cd17503">
    <property type="entry name" value="MFS_LmrB_MDR_like"/>
    <property type="match status" value="1"/>
</dbReference>
<accession>A0ABV9SD75</accession>
<feature type="transmembrane region" description="Helical" evidence="9">
    <location>
        <begin position="481"/>
        <end position="498"/>
    </location>
</feature>
<evidence type="ECO:0000259" key="10">
    <source>
        <dbReference type="PROSITE" id="PS50850"/>
    </source>
</evidence>
<dbReference type="Pfam" id="PF07690">
    <property type="entry name" value="MFS_1"/>
    <property type="match status" value="1"/>
</dbReference>
<evidence type="ECO:0000256" key="5">
    <source>
        <dbReference type="ARBA" id="ARBA00022692"/>
    </source>
</evidence>
<dbReference type="InterPro" id="IPR036259">
    <property type="entry name" value="MFS_trans_sf"/>
</dbReference>
<keyword evidence="4" id="KW-1003">Cell membrane</keyword>
<organism evidence="11 12">
    <name type="scientific">Actinophytocola glycyrrhizae</name>
    <dbReference type="NCBI Taxonomy" id="2044873"/>
    <lineage>
        <taxon>Bacteria</taxon>
        <taxon>Bacillati</taxon>
        <taxon>Actinomycetota</taxon>
        <taxon>Actinomycetes</taxon>
        <taxon>Pseudonocardiales</taxon>
        <taxon>Pseudonocardiaceae</taxon>
    </lineage>
</organism>
<evidence type="ECO:0000256" key="2">
    <source>
        <dbReference type="ARBA" id="ARBA00008537"/>
    </source>
</evidence>
<comment type="similarity">
    <text evidence="2">Belongs to the major facilitator superfamily. EmrB family.</text>
</comment>
<feature type="transmembrane region" description="Helical" evidence="9">
    <location>
        <begin position="151"/>
        <end position="173"/>
    </location>
</feature>
<dbReference type="SUPFAM" id="SSF103473">
    <property type="entry name" value="MFS general substrate transporter"/>
    <property type="match status" value="1"/>
</dbReference>
<dbReference type="InterPro" id="IPR020846">
    <property type="entry name" value="MFS_dom"/>
</dbReference>
<keyword evidence="6 9" id="KW-1133">Transmembrane helix</keyword>
<proteinExistence type="inferred from homology"/>
<name>A0ABV9SD75_9PSEU</name>
<dbReference type="Gene3D" id="1.20.1720.10">
    <property type="entry name" value="Multidrug resistance protein D"/>
    <property type="match status" value="1"/>
</dbReference>
<feature type="transmembrane region" description="Helical" evidence="9">
    <location>
        <begin position="245"/>
        <end position="263"/>
    </location>
</feature>
<dbReference type="PANTHER" id="PTHR42718:SF9">
    <property type="entry name" value="MAJOR FACILITATOR SUPERFAMILY MULTIDRUG TRANSPORTER MFSC"/>
    <property type="match status" value="1"/>
</dbReference>
<feature type="transmembrane region" description="Helical" evidence="9">
    <location>
        <begin position="93"/>
        <end position="112"/>
    </location>
</feature>
<comment type="caution">
    <text evidence="11">The sequence shown here is derived from an EMBL/GenBank/DDBJ whole genome shotgun (WGS) entry which is preliminary data.</text>
</comment>
<feature type="transmembrane region" description="Helical" evidence="9">
    <location>
        <begin position="62"/>
        <end position="81"/>
    </location>
</feature>
<reference evidence="12" key="1">
    <citation type="journal article" date="2019" name="Int. J. Syst. Evol. Microbiol.">
        <title>The Global Catalogue of Microorganisms (GCM) 10K type strain sequencing project: providing services to taxonomists for standard genome sequencing and annotation.</title>
        <authorList>
            <consortium name="The Broad Institute Genomics Platform"/>
            <consortium name="The Broad Institute Genome Sequencing Center for Infectious Disease"/>
            <person name="Wu L."/>
            <person name="Ma J."/>
        </authorList>
    </citation>
    <scope>NUCLEOTIDE SEQUENCE [LARGE SCALE GENOMIC DNA]</scope>
    <source>
        <strain evidence="12">ZS-22-S1</strain>
    </source>
</reference>
<dbReference type="InterPro" id="IPR011701">
    <property type="entry name" value="MFS"/>
</dbReference>
<evidence type="ECO:0000256" key="8">
    <source>
        <dbReference type="SAM" id="MobiDB-lite"/>
    </source>
</evidence>
<evidence type="ECO:0000256" key="3">
    <source>
        <dbReference type="ARBA" id="ARBA00022448"/>
    </source>
</evidence>
<protein>
    <submittedName>
        <fullName evidence="11">DHA2 family efflux MFS transporter permease subunit</fullName>
    </submittedName>
</protein>
<evidence type="ECO:0000256" key="9">
    <source>
        <dbReference type="SAM" id="Phobius"/>
    </source>
</evidence>
<dbReference type="NCBIfam" id="TIGR00711">
    <property type="entry name" value="efflux_EmrB"/>
    <property type="match status" value="1"/>
</dbReference>
<feature type="domain" description="Major facilitator superfamily (MFS) profile" evidence="10">
    <location>
        <begin position="27"/>
        <end position="502"/>
    </location>
</feature>
<dbReference type="PANTHER" id="PTHR42718">
    <property type="entry name" value="MAJOR FACILITATOR SUPERFAMILY MULTIDRUG TRANSPORTER MFSC"/>
    <property type="match status" value="1"/>
</dbReference>
<keyword evidence="7 9" id="KW-0472">Membrane</keyword>
<feature type="transmembrane region" description="Helical" evidence="9">
    <location>
        <begin position="346"/>
        <end position="365"/>
    </location>
</feature>
<dbReference type="Proteomes" id="UP001595859">
    <property type="component" value="Unassembled WGS sequence"/>
</dbReference>
<feature type="region of interest" description="Disordered" evidence="8">
    <location>
        <begin position="505"/>
        <end position="533"/>
    </location>
</feature>
<evidence type="ECO:0000256" key="1">
    <source>
        <dbReference type="ARBA" id="ARBA00004651"/>
    </source>
</evidence>
<feature type="transmembrane region" description="Helical" evidence="9">
    <location>
        <begin position="179"/>
        <end position="200"/>
    </location>
</feature>
<feature type="compositionally biased region" description="Acidic residues" evidence="8">
    <location>
        <begin position="510"/>
        <end position="520"/>
    </location>
</feature>
<keyword evidence="12" id="KW-1185">Reference proteome</keyword>
<dbReference type="RefSeq" id="WP_378060832.1">
    <property type="nucleotide sequence ID" value="NZ_JBHSIS010000022.1"/>
</dbReference>
<dbReference type="PROSITE" id="PS50850">
    <property type="entry name" value="MFS"/>
    <property type="match status" value="1"/>
</dbReference>
<keyword evidence="3" id="KW-0813">Transport</keyword>
<comment type="subcellular location">
    <subcellularLocation>
        <location evidence="1">Cell membrane</location>
        <topology evidence="1">Multi-pass membrane protein</topology>
    </subcellularLocation>
</comment>
<feature type="transmembrane region" description="Helical" evidence="9">
    <location>
        <begin position="24"/>
        <end position="42"/>
    </location>
</feature>
<evidence type="ECO:0000256" key="7">
    <source>
        <dbReference type="ARBA" id="ARBA00023136"/>
    </source>
</evidence>
<evidence type="ECO:0000256" key="6">
    <source>
        <dbReference type="ARBA" id="ARBA00022989"/>
    </source>
</evidence>